<evidence type="ECO:0000313" key="2">
    <source>
        <dbReference type="EMBL" id="MBB6052188.1"/>
    </source>
</evidence>
<dbReference type="Proteomes" id="UP000520814">
    <property type="component" value="Unassembled WGS sequence"/>
</dbReference>
<name>A0A7W9W7Y9_ARMRO</name>
<reference evidence="2 3" key="1">
    <citation type="submission" date="2020-08" db="EMBL/GenBank/DDBJ databases">
        <title>Genomic Encyclopedia of Type Strains, Phase IV (KMG-IV): sequencing the most valuable type-strain genomes for metagenomic binning, comparative biology and taxonomic classification.</title>
        <authorList>
            <person name="Goeker M."/>
        </authorList>
    </citation>
    <scope>NUCLEOTIDE SEQUENCE [LARGE SCALE GENOMIC DNA]</scope>
    <source>
        <strain evidence="2 3">DSM 23562</strain>
    </source>
</reference>
<keyword evidence="3" id="KW-1185">Reference proteome</keyword>
<comment type="caution">
    <text evidence="2">The sequence shown here is derived from an EMBL/GenBank/DDBJ whole genome shotgun (WGS) entry which is preliminary data.</text>
</comment>
<evidence type="ECO:0000313" key="3">
    <source>
        <dbReference type="Proteomes" id="UP000520814"/>
    </source>
</evidence>
<dbReference type="AlphaFoldDB" id="A0A7W9W7Y9"/>
<dbReference type="EMBL" id="JACHGW010000004">
    <property type="protein sequence ID" value="MBB6052188.1"/>
    <property type="molecule type" value="Genomic_DNA"/>
</dbReference>
<evidence type="ECO:0000256" key="1">
    <source>
        <dbReference type="SAM" id="MobiDB-lite"/>
    </source>
</evidence>
<gene>
    <name evidence="2" type="ORF">HNQ39_004009</name>
</gene>
<feature type="compositionally biased region" description="Basic and acidic residues" evidence="1">
    <location>
        <begin position="31"/>
        <end position="69"/>
    </location>
</feature>
<proteinExistence type="predicted"/>
<feature type="compositionally biased region" description="Low complexity" evidence="1">
    <location>
        <begin position="79"/>
        <end position="99"/>
    </location>
</feature>
<organism evidence="2 3">
    <name type="scientific">Armatimonas rosea</name>
    <dbReference type="NCBI Taxonomy" id="685828"/>
    <lineage>
        <taxon>Bacteria</taxon>
        <taxon>Bacillati</taxon>
        <taxon>Armatimonadota</taxon>
        <taxon>Armatimonadia</taxon>
        <taxon>Armatimonadales</taxon>
        <taxon>Armatimonadaceae</taxon>
        <taxon>Armatimonas</taxon>
    </lineage>
</organism>
<protein>
    <submittedName>
        <fullName evidence="2">Uncharacterized protein</fullName>
    </submittedName>
</protein>
<sequence>MSTLGVFSLSALAQDAKPGDKKPAGKMAPAAKKEGPKRGPDGKFVKADAKKDETKKEGPKRGPDGKFVKADTAGKPAEAGSKMAGGKMAGGSKMAPAAKSGDKPVWDAKANRWRLNGKFIKEEEALKLGGKK</sequence>
<feature type="region of interest" description="Disordered" evidence="1">
    <location>
        <begin position="1"/>
        <end position="104"/>
    </location>
</feature>
<accession>A0A7W9W7Y9</accession>